<feature type="compositionally biased region" description="Polar residues" evidence="3">
    <location>
        <begin position="363"/>
        <end position="377"/>
    </location>
</feature>
<dbReference type="InterPro" id="IPR050872">
    <property type="entry name" value="PPR_P_subfamily"/>
</dbReference>
<feature type="repeat" description="PPR" evidence="2">
    <location>
        <begin position="629"/>
        <end position="663"/>
    </location>
</feature>
<evidence type="ECO:0000256" key="1">
    <source>
        <dbReference type="ARBA" id="ARBA00007626"/>
    </source>
</evidence>
<feature type="compositionally biased region" description="Polar residues" evidence="3">
    <location>
        <begin position="227"/>
        <end position="242"/>
    </location>
</feature>
<feature type="repeat" description="PPR" evidence="2">
    <location>
        <begin position="481"/>
        <end position="515"/>
    </location>
</feature>
<dbReference type="Proteomes" id="UP000799436">
    <property type="component" value="Unassembled WGS sequence"/>
</dbReference>
<feature type="region of interest" description="Disordered" evidence="3">
    <location>
        <begin position="549"/>
        <end position="586"/>
    </location>
</feature>
<name>A0A6G1LM56_9PEZI</name>
<dbReference type="InterPro" id="IPR011990">
    <property type="entry name" value="TPR-like_helical_dom_sf"/>
</dbReference>
<evidence type="ECO:0000256" key="3">
    <source>
        <dbReference type="SAM" id="MobiDB-lite"/>
    </source>
</evidence>
<feature type="region of interest" description="Disordered" evidence="3">
    <location>
        <begin position="339"/>
        <end position="396"/>
    </location>
</feature>
<gene>
    <name evidence="4" type="ORF">EJ03DRAFT_347341</name>
</gene>
<evidence type="ECO:0000256" key="2">
    <source>
        <dbReference type="PROSITE-ProRule" id="PRU00708"/>
    </source>
</evidence>
<sequence length="916" mass="102164">MATPSELLKAGQALGLGSYLKDRHVEAMWKLAARIVGLRESVQKDPGVRAWHDGLLHELVTLWNMALEIKLRRLPTIQSGIYQIRTGPPSTSMHWSFLPSNIAKLLSIQDLAKTTTRSFSDVIGLLVPSHHSEWNPRTKEHYEYPSTALVTLDELRLRARSMDGLTAESWQNYKPLMDLLADILKQYSVTSMPVALAEKLISPMKEDFRAITKRLGLRRKRSDEGQRSQQFAQTDVTRPRNSGQEKGENIVTVDTAVDTRDPGSEMGHIAASASGEAQEAPSGQEKSEDLATVDTAVDTRDPASEMGHIAASTSGEAQETPSGQEKSEDLATINTAVDTRDPASDMGHIAGSASPEAQEAHTSDNGVASDPNETPNVGPSLEAATMPGVDAPSNNVQDFGPHTAFVNNQLKWLGKAWQQHSLQQALRCKQEILALAREPAGKDLPHKIFEHLMLTLLALRNPWDAIVVWNFFVGELGRQPTAQTYTVMMRGAQYVRDIKAMESFWRKMRNAGIKPDAHTWSTRIFGLIQSSNTVLGMKAMDELSQEWTEAARANRSAHPGSRSGQTKVKTSAADEPLVEADNKSGGDVDGVTKPNLVIMNAAISALASKGEHMIPKVLDWGRRFGLEPDLVTHNVLLNLSMRHGKPDEAISILQRMSQKGIDPNSQTWTILLSAMFEGDQLHNLSHEQQQTQVMSFIASLESVTNVGIDQKGYALIIDRLLARYSNTTAANTVLQHMISKGLQPTTHILTILMRFYFQRRPVPDFAAAEALWSQVMNRNSGLNVNLDSIFYDRAIEMYARYHTVLGSTQPMMRFLGRMLREQRRPSWRAMECAVRALAERKEWTRFQEMVDEARSWIKDGDQEIVVGARNFGQRDFWQFVLSTGVLRDEGIRRAEQLMRTRDGMGPLERRMQGVVQ</sequence>
<feature type="region of interest" description="Disordered" evidence="3">
    <location>
        <begin position="218"/>
        <end position="291"/>
    </location>
</feature>
<dbReference type="OrthoDB" id="185373at2759"/>
<evidence type="ECO:0000313" key="4">
    <source>
        <dbReference type="EMBL" id="KAF2773946.1"/>
    </source>
</evidence>
<dbReference type="InterPro" id="IPR002885">
    <property type="entry name" value="PPR_rpt"/>
</dbReference>
<dbReference type="NCBIfam" id="TIGR00756">
    <property type="entry name" value="PPR"/>
    <property type="match status" value="2"/>
</dbReference>
<dbReference type="PROSITE" id="PS51375">
    <property type="entry name" value="PPR"/>
    <property type="match status" value="2"/>
</dbReference>
<dbReference type="AlphaFoldDB" id="A0A6G1LM56"/>
<dbReference type="Gene3D" id="1.25.40.10">
    <property type="entry name" value="Tetratricopeptide repeat domain"/>
    <property type="match status" value="3"/>
</dbReference>
<accession>A0A6G1LM56</accession>
<dbReference type="PANTHER" id="PTHR46128:SF329">
    <property type="entry name" value="MITOCHONDRIAL GROUP I INTRON SPLICING FACTOR DMR1"/>
    <property type="match status" value="1"/>
</dbReference>
<dbReference type="Pfam" id="PF13041">
    <property type="entry name" value="PPR_2"/>
    <property type="match status" value="1"/>
</dbReference>
<comment type="similarity">
    <text evidence="1">Belongs to the PPR family. P subfamily.</text>
</comment>
<organism evidence="4 5">
    <name type="scientific">Teratosphaeria nubilosa</name>
    <dbReference type="NCBI Taxonomy" id="161662"/>
    <lineage>
        <taxon>Eukaryota</taxon>
        <taxon>Fungi</taxon>
        <taxon>Dikarya</taxon>
        <taxon>Ascomycota</taxon>
        <taxon>Pezizomycotina</taxon>
        <taxon>Dothideomycetes</taxon>
        <taxon>Dothideomycetidae</taxon>
        <taxon>Mycosphaerellales</taxon>
        <taxon>Teratosphaeriaceae</taxon>
        <taxon>Teratosphaeria</taxon>
    </lineage>
</organism>
<keyword evidence="5" id="KW-1185">Reference proteome</keyword>
<evidence type="ECO:0000313" key="5">
    <source>
        <dbReference type="Proteomes" id="UP000799436"/>
    </source>
</evidence>
<dbReference type="PANTHER" id="PTHR46128">
    <property type="entry name" value="MITOCHONDRIAL GROUP I INTRON SPLICING FACTOR CCM1"/>
    <property type="match status" value="1"/>
</dbReference>
<reference evidence="4" key="1">
    <citation type="journal article" date="2020" name="Stud. Mycol.">
        <title>101 Dothideomycetes genomes: a test case for predicting lifestyles and emergence of pathogens.</title>
        <authorList>
            <person name="Haridas S."/>
            <person name="Albert R."/>
            <person name="Binder M."/>
            <person name="Bloem J."/>
            <person name="Labutti K."/>
            <person name="Salamov A."/>
            <person name="Andreopoulos B."/>
            <person name="Baker S."/>
            <person name="Barry K."/>
            <person name="Bills G."/>
            <person name="Bluhm B."/>
            <person name="Cannon C."/>
            <person name="Castanera R."/>
            <person name="Culley D."/>
            <person name="Daum C."/>
            <person name="Ezra D."/>
            <person name="Gonzalez J."/>
            <person name="Henrissat B."/>
            <person name="Kuo A."/>
            <person name="Liang C."/>
            <person name="Lipzen A."/>
            <person name="Lutzoni F."/>
            <person name="Magnuson J."/>
            <person name="Mondo S."/>
            <person name="Nolan M."/>
            <person name="Ohm R."/>
            <person name="Pangilinan J."/>
            <person name="Park H.-J."/>
            <person name="Ramirez L."/>
            <person name="Alfaro M."/>
            <person name="Sun H."/>
            <person name="Tritt A."/>
            <person name="Yoshinaga Y."/>
            <person name="Zwiers L.-H."/>
            <person name="Turgeon B."/>
            <person name="Goodwin S."/>
            <person name="Spatafora J."/>
            <person name="Crous P."/>
            <person name="Grigoriev I."/>
        </authorList>
    </citation>
    <scope>NUCLEOTIDE SEQUENCE</scope>
    <source>
        <strain evidence="4">CBS 116005</strain>
    </source>
</reference>
<dbReference type="EMBL" id="ML995809">
    <property type="protein sequence ID" value="KAF2773946.1"/>
    <property type="molecule type" value="Genomic_DNA"/>
</dbReference>
<protein>
    <recommendedName>
        <fullName evidence="6">Pentacotripeptide-repeat region of PRORP domain-containing protein</fullName>
    </recommendedName>
</protein>
<evidence type="ECO:0008006" key="6">
    <source>
        <dbReference type="Google" id="ProtNLM"/>
    </source>
</evidence>
<proteinExistence type="inferred from homology"/>